<evidence type="ECO:0000313" key="1">
    <source>
        <dbReference type="EMBL" id="MBD2695085.1"/>
    </source>
</evidence>
<dbReference type="Proteomes" id="UP000660381">
    <property type="component" value="Unassembled WGS sequence"/>
</dbReference>
<protein>
    <submittedName>
        <fullName evidence="1">NblA/ycf18 family protein</fullName>
    </submittedName>
</protein>
<dbReference type="Pfam" id="PF04485">
    <property type="entry name" value="NblA"/>
    <property type="match status" value="1"/>
</dbReference>
<dbReference type="InterPro" id="IPR036904">
    <property type="entry name" value="NblA_sf"/>
</dbReference>
<dbReference type="Gene3D" id="1.10.287.670">
    <property type="entry name" value="Phycobilisome degradation protein NblA"/>
    <property type="match status" value="1"/>
</dbReference>
<dbReference type="SUPFAM" id="SSF109859">
    <property type="entry name" value="NblA-like"/>
    <property type="match status" value="1"/>
</dbReference>
<keyword evidence="2" id="KW-1185">Reference proteome</keyword>
<dbReference type="RefSeq" id="WP_190909181.1">
    <property type="nucleotide sequence ID" value="NZ_JACJTQ010000076.1"/>
</dbReference>
<sequence>MDQPLKLSLEQEFSLRIFADQVQQMSREQAVEFLLNLYEQMMIQETTYQELLKHEWKLDSGTISG</sequence>
<name>A0ABR8JC92_9NOST</name>
<comment type="caution">
    <text evidence="1">The sequence shown here is derived from an EMBL/GenBank/DDBJ whole genome shotgun (WGS) entry which is preliminary data.</text>
</comment>
<evidence type="ECO:0000313" key="2">
    <source>
        <dbReference type="Proteomes" id="UP000660381"/>
    </source>
</evidence>
<organism evidence="1 2">
    <name type="scientific">Anabaena catenula FACHB-362</name>
    <dbReference type="NCBI Taxonomy" id="2692877"/>
    <lineage>
        <taxon>Bacteria</taxon>
        <taxon>Bacillati</taxon>
        <taxon>Cyanobacteriota</taxon>
        <taxon>Cyanophyceae</taxon>
        <taxon>Nostocales</taxon>
        <taxon>Nostocaceae</taxon>
        <taxon>Anabaena</taxon>
    </lineage>
</organism>
<gene>
    <name evidence="1" type="ORF">H6G68_25705</name>
</gene>
<proteinExistence type="predicted"/>
<accession>A0ABR8JC92</accession>
<dbReference type="InterPro" id="IPR007574">
    <property type="entry name" value="NblA"/>
</dbReference>
<reference evidence="1 2" key="1">
    <citation type="journal article" date="2020" name="ISME J.">
        <title>Comparative genomics reveals insights into cyanobacterial evolution and habitat adaptation.</title>
        <authorList>
            <person name="Chen M.Y."/>
            <person name="Teng W.K."/>
            <person name="Zhao L."/>
            <person name="Hu C.X."/>
            <person name="Zhou Y.K."/>
            <person name="Han B.P."/>
            <person name="Song L.R."/>
            <person name="Shu W.S."/>
        </authorList>
    </citation>
    <scope>NUCLEOTIDE SEQUENCE [LARGE SCALE GENOMIC DNA]</scope>
    <source>
        <strain evidence="1 2">FACHB-362</strain>
    </source>
</reference>
<dbReference type="EMBL" id="JACJTQ010000076">
    <property type="protein sequence ID" value="MBD2695085.1"/>
    <property type="molecule type" value="Genomic_DNA"/>
</dbReference>